<sequence length="1853" mass="200924">MDSVANLSGLQLAACIVRRDFQTVCPQYTVRGHGPPPSKKAKVDSGAEEQVLYRPFCHDAAAAGRYLAESPRAVEVFDLIRGDDPNAQRPGLALLWFLLARCGAEEQRQQLADHVLTKLCERMPALVALGDAAVHYLLSVVLECVHAAPIEKTRFFLASSGLHKVFGKHSVPKGSCAAFRVAGFYADLARRGVVDDVGLCGFVPAEGGAVDDLADVGDAAELRHANGKKQLCLLLLLGLKGFNILERPSAVRQVFDHVRQEALVDSICIIWLFIRVMANIMGTQCARLALTLRDTQWSDVPESAISATVAALSHAFAQVTASPGHDQERAVRLNALLLAIGSDFVAGLQDICDVATLAGVLVKFDAAQLATADIVLPVLRANRAVGGLYMPMLRCKYNGTLEYMALLKFLTEWFDHASGAAVGAEECLARVPPVLSQHFFNSGLLSADEWTRRGTLRMLAALIRFAISATRADRGSSASAAVVEHVCGIIPDFKTLVNAKPAARREGAAGGATISLNIKNETRAMVSNELGAVVTADCGGLVLGIDGGDEPLTDWLNCLHLYGTFVGVGEGRGLYDPCKLLKEKVISENTAELNAAIGAPSGGGPEAERLGRTLKLDMALVDCLYCLGVGEVHSGVALNKVQSICFHYILRRYLGLKAGLERHPGVPTLREYLRRCEGYVRDVAEGTGVFPVPADPWIEAMRGEGEYHAFTVLFNHCTETPLDALLGSQAAKAAGRPVSFYKCVSCIASTEFEGCLFLRASLEFLLQSCVAADDDLECEECGVRRVNLVAAFRARGGASPLDPVGAVQYVVRAYRLSPGLSKGHVKRVLQVVAGKYELEDRPEARKVTKAGSDLAPAVVGVESAASRGTPLVSEDRYLLACSAVVDSIERFDQDVAALKDFGRIMIDVLSTRCMPVDQRERALKAKWSACGHGRLVTKYGAMDETTLYTHLFSALATLLDGGGKSEVCPEVFDGVGFDDDTRWAQLWYLRRRLGCDGEEAGAMDAAVERMVTVLRGLCDEGDAKYTANRTAVALSLARVFSLVPSTTIEGRAVELLRAALGKVELALECRECDDVLSCDLGFAKYMLDIAASMASALPSAEAGAAAAVLQSSEVLELTEALCARNSGRYFVGDAIESNLFLSLVKMLRALLRCLGPRRVPAAMDREAMCRLVEALARCYRCSHTASDLVVKDIIVGIVTLLSRSVDGPRSVPLKLPPFKDFACVSKPPWGTNRHRSCAKAPAGAGCTCEGSCHHGTTSHGAVRGWGTMASGHSMVSSSSNWLCLNSKRLHMTLLQFPGGFGDRADLKTTFRNLSIMFPPAARRSPDRSDEVFGAIIRLNAILGIQSKCLQQLLVGDPYVYDLAYLIPFFTGRLCAMLHDQLYQYRQELEGAFESMGVGPCEPVEHTVNRFVKVFSLSEARDAAQRLYAQMQPMRFDVDMGEQFSPMLMEQVLRNGVFEMCILGLLYKGLRKEAVRSLGLITKLVQNMLDAAIVRSVAPGSRGPFKLRRVGLFGIYQVHSLLCFLQRCQLYADGGTPVLHVMSAAQLARRVTKPEDPLYQLGNKYLLSRFEPRLDEVPLFFECFSVQDVRERAAFLSFILQLLLSSVHLMGDHGIFFRRRVLQQLMSFALLETTSSEHRLQIGAFVQRLVLSWSGAVADLYSIGTATWVSTMSATVCGSVFTDTKEIVVTTLLLRSLTLLVRHLGFAVSGHLRLGGVQVTVEDASQGNCESSGATDPSTSAVIFKSSRTVRPVGSGVRDFTSTFEALQRVADAWCHIIGHIPEENLTLFRREGYRTYALVMYEVLCALRRGVEASTPRAGETVSTLLSTAMASAEAAVGRAGAVLLDQGDRVQP</sequence>
<dbReference type="InterPro" id="IPR032436">
    <property type="entry name" value="URB1_C"/>
</dbReference>
<reference evidence="2 3" key="1">
    <citation type="submission" date="2021-06" db="EMBL/GenBank/DDBJ databases">
        <title>Genome sequence of Babesia caballi.</title>
        <authorList>
            <person name="Yamagishi J."/>
            <person name="Kidaka T."/>
            <person name="Ochi A."/>
        </authorList>
    </citation>
    <scope>NUCLEOTIDE SEQUENCE [LARGE SCALE GENOMIC DNA]</scope>
    <source>
        <strain evidence="2">USDA-D6B2</strain>
    </source>
</reference>
<organism evidence="2 3">
    <name type="scientific">Babesia caballi</name>
    <dbReference type="NCBI Taxonomy" id="5871"/>
    <lineage>
        <taxon>Eukaryota</taxon>
        <taxon>Sar</taxon>
        <taxon>Alveolata</taxon>
        <taxon>Apicomplexa</taxon>
        <taxon>Aconoidasida</taxon>
        <taxon>Piroplasmida</taxon>
        <taxon>Babesiidae</taxon>
        <taxon>Babesia</taxon>
    </lineage>
</organism>
<evidence type="ECO:0000313" key="2">
    <source>
        <dbReference type="EMBL" id="GIX63672.1"/>
    </source>
</evidence>
<feature type="domain" description="URB1 C-terminal" evidence="1">
    <location>
        <begin position="1535"/>
        <end position="1649"/>
    </location>
</feature>
<dbReference type="EMBL" id="BPLF01000002">
    <property type="protein sequence ID" value="GIX63672.1"/>
    <property type="molecule type" value="Genomic_DNA"/>
</dbReference>
<evidence type="ECO:0000259" key="1">
    <source>
        <dbReference type="Pfam" id="PF16201"/>
    </source>
</evidence>
<evidence type="ECO:0000313" key="3">
    <source>
        <dbReference type="Proteomes" id="UP001497744"/>
    </source>
</evidence>
<protein>
    <submittedName>
        <fullName evidence="2">Nucleolar pre-ribosomal-associated protein 1-like protein</fullName>
    </submittedName>
</protein>
<dbReference type="GO" id="GO:0000466">
    <property type="term" value="P:maturation of 5.8S rRNA from tricistronic rRNA transcript (SSU-rRNA, 5.8S rRNA, LSU-rRNA)"/>
    <property type="evidence" value="ECO:0007669"/>
    <property type="project" value="TreeGrafter"/>
</dbReference>
<dbReference type="InterPro" id="IPR039844">
    <property type="entry name" value="URB1"/>
</dbReference>
<comment type="caution">
    <text evidence="2">The sequence shown here is derived from an EMBL/GenBank/DDBJ whole genome shotgun (WGS) entry which is preliminary data.</text>
</comment>
<dbReference type="GO" id="GO:0000463">
    <property type="term" value="P:maturation of LSU-rRNA from tricistronic rRNA transcript (SSU-rRNA, 5.8S rRNA, LSU-rRNA)"/>
    <property type="evidence" value="ECO:0007669"/>
    <property type="project" value="TreeGrafter"/>
</dbReference>
<dbReference type="GO" id="GO:0005730">
    <property type="term" value="C:nucleolus"/>
    <property type="evidence" value="ECO:0007669"/>
    <property type="project" value="TreeGrafter"/>
</dbReference>
<dbReference type="PANTHER" id="PTHR13500:SF0">
    <property type="entry name" value="NUCLEOLAR PRE-RIBOSOMAL-ASSOCIATED PROTEIN 1"/>
    <property type="match status" value="1"/>
</dbReference>
<accession>A0AAV4LVM3</accession>
<keyword evidence="3" id="KW-1185">Reference proteome</keyword>
<dbReference type="GeneID" id="94195153"/>
<dbReference type="PANTHER" id="PTHR13500">
    <property type="entry name" value="NUCLEOLAR PRERIBOSOMAL-ASSOCIATED PROTEIN 1"/>
    <property type="match status" value="1"/>
</dbReference>
<gene>
    <name evidence="2" type="ORF">BcabD6B2_31070</name>
</gene>
<name>A0AAV4LVM3_BABCB</name>
<proteinExistence type="predicted"/>
<dbReference type="RefSeq" id="XP_067715741.1">
    <property type="nucleotide sequence ID" value="XM_067859640.1"/>
</dbReference>
<dbReference type="Proteomes" id="UP001497744">
    <property type="component" value="Unassembled WGS sequence"/>
</dbReference>
<dbReference type="Pfam" id="PF16201">
    <property type="entry name" value="NopRA1"/>
    <property type="match status" value="1"/>
</dbReference>